<reference evidence="11" key="2">
    <citation type="submission" date="2020-04" db="EMBL/GenBank/DDBJ databases">
        <authorList>
            <consortium name="NCBI Genome Project"/>
        </authorList>
    </citation>
    <scope>NUCLEOTIDE SEQUENCE</scope>
    <source>
        <strain evidence="11">CBS 342.82</strain>
    </source>
</reference>
<keyword evidence="5 8" id="KW-0238">DNA-binding</keyword>
<evidence type="ECO:0000313" key="10">
    <source>
        <dbReference type="Proteomes" id="UP000504637"/>
    </source>
</evidence>
<dbReference type="GO" id="GO:0000786">
    <property type="term" value="C:nucleosome"/>
    <property type="evidence" value="ECO:0007669"/>
    <property type="project" value="UniProtKB-KW"/>
</dbReference>
<proteinExistence type="inferred from homology"/>
<dbReference type="SMART" id="SM00417">
    <property type="entry name" value="H4"/>
    <property type="match status" value="1"/>
</dbReference>
<accession>A0A6J3M264</accession>
<evidence type="ECO:0000256" key="5">
    <source>
        <dbReference type="ARBA" id="ARBA00023125"/>
    </source>
</evidence>
<gene>
    <name evidence="11" type="ORF">K489DRAFT_381580</name>
</gene>
<reference evidence="11" key="3">
    <citation type="submission" date="2025-08" db="UniProtKB">
        <authorList>
            <consortium name="RefSeq"/>
        </authorList>
    </citation>
    <scope>IDENTIFICATION</scope>
    <source>
        <strain evidence="11">CBS 342.82</strain>
    </source>
</reference>
<dbReference type="Gene3D" id="1.10.20.10">
    <property type="entry name" value="Histone, subunit A"/>
    <property type="match status" value="1"/>
</dbReference>
<dbReference type="CDD" id="cd22912">
    <property type="entry name" value="HFD_H4"/>
    <property type="match status" value="1"/>
</dbReference>
<comment type="subunit">
    <text evidence="8">The nucleosome is a histone octamer containing two molecules each of H2A, H2B, H3 and H4 assembled in one H3-H4 heterotetramer and two H2A-H2B heterodimers. The octamer wraps approximately 147 bp of DNA.</text>
</comment>
<evidence type="ECO:0000256" key="8">
    <source>
        <dbReference type="RuleBase" id="RU000528"/>
    </source>
</evidence>
<dbReference type="GO" id="GO:0046982">
    <property type="term" value="F:protein heterodimerization activity"/>
    <property type="evidence" value="ECO:0007669"/>
    <property type="project" value="InterPro"/>
</dbReference>
<keyword evidence="7 8" id="KW-0544">Nucleosome core</keyword>
<evidence type="ECO:0000313" key="11">
    <source>
        <dbReference type="RefSeq" id="XP_033458620.1"/>
    </source>
</evidence>
<evidence type="ECO:0000256" key="2">
    <source>
        <dbReference type="ARBA" id="ARBA00004286"/>
    </source>
</evidence>
<comment type="function">
    <text evidence="8">Core component of nucleosome. Nucleosomes wrap and compact DNA into chromatin, limiting DNA accessibility to the cellular machineries which require DNA as a template. Histones thereby play a central role in transcription regulation, DNA repair, DNA replication and chromosomal stability. DNA accessibility is regulated via a complex set of post-translational modifications of histones, also called histone code, and nucleosome remodeling.</text>
</comment>
<dbReference type="RefSeq" id="XP_033458620.1">
    <property type="nucleotide sequence ID" value="XM_033605161.1"/>
</dbReference>
<evidence type="ECO:0000256" key="9">
    <source>
        <dbReference type="SAM" id="MobiDB-lite"/>
    </source>
</evidence>
<protein>
    <recommendedName>
        <fullName evidence="8">Histone H4</fullName>
    </recommendedName>
</protein>
<evidence type="ECO:0000256" key="6">
    <source>
        <dbReference type="ARBA" id="ARBA00023242"/>
    </source>
</evidence>
<evidence type="ECO:0000256" key="1">
    <source>
        <dbReference type="ARBA" id="ARBA00004123"/>
    </source>
</evidence>
<dbReference type="InterPro" id="IPR009072">
    <property type="entry name" value="Histone-fold"/>
</dbReference>
<dbReference type="OrthoDB" id="3919494at2759"/>
<evidence type="ECO:0000256" key="4">
    <source>
        <dbReference type="ARBA" id="ARBA00022454"/>
    </source>
</evidence>
<sequence>MPSLFNFGLLRSDVPHKNHTGGKSIPPSGFTSINAPPKTSHGIGGIGLGHGKSATKRHRKILKDTIQGITRGDIRRLARRGGVKRISAAIYPSVRMAVKQRLEDILNKVIPIVENTGRKTVQTMDVVYALNMLGNPIYGFGEANKLSQLK</sequence>
<evidence type="ECO:0000256" key="3">
    <source>
        <dbReference type="ARBA" id="ARBA00006564"/>
    </source>
</evidence>
<feature type="region of interest" description="Disordered" evidence="9">
    <location>
        <begin position="17"/>
        <end position="36"/>
    </location>
</feature>
<name>A0A6J3M264_9PEZI</name>
<dbReference type="GeneID" id="54362961"/>
<reference evidence="11" key="1">
    <citation type="submission" date="2020-01" db="EMBL/GenBank/DDBJ databases">
        <authorList>
            <consortium name="DOE Joint Genome Institute"/>
            <person name="Haridas S."/>
            <person name="Albert R."/>
            <person name="Binder M."/>
            <person name="Bloem J."/>
            <person name="Labutti K."/>
            <person name="Salamov A."/>
            <person name="Andreopoulos B."/>
            <person name="Baker S.E."/>
            <person name="Barry K."/>
            <person name="Bills G."/>
            <person name="Bluhm B.H."/>
            <person name="Cannon C."/>
            <person name="Castanera R."/>
            <person name="Culley D.E."/>
            <person name="Daum C."/>
            <person name="Ezra D."/>
            <person name="Gonzalez J.B."/>
            <person name="Henrissat B."/>
            <person name="Kuo A."/>
            <person name="Liang C."/>
            <person name="Lipzen A."/>
            <person name="Lutzoni F."/>
            <person name="Magnuson J."/>
            <person name="Mondo S."/>
            <person name="Nolan M."/>
            <person name="Ohm R."/>
            <person name="Pangilinan J."/>
            <person name="Park H.-J."/>
            <person name="Ramirez L."/>
            <person name="Alfaro M."/>
            <person name="Sun H."/>
            <person name="Tritt A."/>
            <person name="Yoshinaga Y."/>
            <person name="Zwiers L.-H."/>
            <person name="Turgeon B.G."/>
            <person name="Goodwin S.B."/>
            <person name="Spatafora J.W."/>
            <person name="Crous P.W."/>
            <person name="Grigoriev I.V."/>
        </authorList>
    </citation>
    <scope>NUCLEOTIDE SEQUENCE</scope>
    <source>
        <strain evidence="11">CBS 342.82</strain>
    </source>
</reference>
<dbReference type="GO" id="GO:0003677">
    <property type="term" value="F:DNA binding"/>
    <property type="evidence" value="ECO:0007669"/>
    <property type="project" value="UniProtKB-KW"/>
</dbReference>
<evidence type="ECO:0000256" key="7">
    <source>
        <dbReference type="ARBA" id="ARBA00023269"/>
    </source>
</evidence>
<keyword evidence="4 8" id="KW-0158">Chromosome</keyword>
<dbReference type="PANTHER" id="PTHR10484">
    <property type="entry name" value="HISTONE H4"/>
    <property type="match status" value="1"/>
</dbReference>
<dbReference type="SUPFAM" id="SSF47113">
    <property type="entry name" value="Histone-fold"/>
    <property type="match status" value="1"/>
</dbReference>
<dbReference type="GO" id="GO:0030527">
    <property type="term" value="F:structural constituent of chromatin"/>
    <property type="evidence" value="ECO:0007669"/>
    <property type="project" value="InterPro"/>
</dbReference>
<dbReference type="InterPro" id="IPR001951">
    <property type="entry name" value="Histone_H4"/>
</dbReference>
<keyword evidence="6 8" id="KW-0539">Nucleus</keyword>
<dbReference type="AlphaFoldDB" id="A0A6J3M264"/>
<comment type="similarity">
    <text evidence="3 8">Belongs to the histone H4 family.</text>
</comment>
<dbReference type="Proteomes" id="UP000504637">
    <property type="component" value="Unplaced"/>
</dbReference>
<comment type="subcellular location">
    <subcellularLocation>
        <location evidence="2">Chromosome</location>
    </subcellularLocation>
    <subcellularLocation>
        <location evidence="1">Nucleus</location>
    </subcellularLocation>
</comment>
<dbReference type="PRINTS" id="PR00623">
    <property type="entry name" value="HISTONEH4"/>
</dbReference>
<dbReference type="GO" id="GO:0005634">
    <property type="term" value="C:nucleus"/>
    <property type="evidence" value="ECO:0007669"/>
    <property type="project" value="UniProtKB-SubCell"/>
</dbReference>
<keyword evidence="10" id="KW-1185">Reference proteome</keyword>
<organism evidence="11">
    <name type="scientific">Dissoconium aciculare CBS 342.82</name>
    <dbReference type="NCBI Taxonomy" id="1314786"/>
    <lineage>
        <taxon>Eukaryota</taxon>
        <taxon>Fungi</taxon>
        <taxon>Dikarya</taxon>
        <taxon>Ascomycota</taxon>
        <taxon>Pezizomycotina</taxon>
        <taxon>Dothideomycetes</taxon>
        <taxon>Dothideomycetidae</taxon>
        <taxon>Mycosphaerellales</taxon>
        <taxon>Dissoconiaceae</taxon>
        <taxon>Dissoconium</taxon>
    </lineage>
</organism>